<accession>A0A0F9CVU9</accession>
<dbReference type="AlphaFoldDB" id="A0A0F9CVU9"/>
<sequence length="138" mass="14248">MPKYLPHGTTVTIASITIGGLVSVGIPDRSRGEAETTDTDSGGDREYIPALREGGSVELTFRHIPTDVGQVKLETNFNAAGLAAVEEVIITLPDSGGRTYTFDGFVTAAPSGELALADDEAAQQSATIKVASAVTIVA</sequence>
<gene>
    <name evidence="2" type="ORF">LCGC14_2562790</name>
</gene>
<name>A0A0F9CVU9_9ZZZZ</name>
<reference evidence="2" key="1">
    <citation type="journal article" date="2015" name="Nature">
        <title>Complex archaea that bridge the gap between prokaryotes and eukaryotes.</title>
        <authorList>
            <person name="Spang A."/>
            <person name="Saw J.H."/>
            <person name="Jorgensen S.L."/>
            <person name="Zaremba-Niedzwiedzka K."/>
            <person name="Martijn J."/>
            <person name="Lind A.E."/>
            <person name="van Eijk R."/>
            <person name="Schleper C."/>
            <person name="Guy L."/>
            <person name="Ettema T.J."/>
        </authorList>
    </citation>
    <scope>NUCLEOTIDE SEQUENCE</scope>
</reference>
<protein>
    <recommendedName>
        <fullName evidence="3">Phage tail protein</fullName>
    </recommendedName>
</protein>
<evidence type="ECO:0000313" key="2">
    <source>
        <dbReference type="EMBL" id="KKL09746.1"/>
    </source>
</evidence>
<dbReference type="EMBL" id="LAZR01042343">
    <property type="protein sequence ID" value="KKL09746.1"/>
    <property type="molecule type" value="Genomic_DNA"/>
</dbReference>
<organism evidence="2">
    <name type="scientific">marine sediment metagenome</name>
    <dbReference type="NCBI Taxonomy" id="412755"/>
    <lineage>
        <taxon>unclassified sequences</taxon>
        <taxon>metagenomes</taxon>
        <taxon>ecological metagenomes</taxon>
    </lineage>
</organism>
<evidence type="ECO:0000256" key="1">
    <source>
        <dbReference type="SAM" id="MobiDB-lite"/>
    </source>
</evidence>
<feature type="region of interest" description="Disordered" evidence="1">
    <location>
        <begin position="27"/>
        <end position="47"/>
    </location>
</feature>
<proteinExistence type="predicted"/>
<evidence type="ECO:0008006" key="3">
    <source>
        <dbReference type="Google" id="ProtNLM"/>
    </source>
</evidence>
<dbReference type="Gene3D" id="4.10.410.40">
    <property type="match status" value="1"/>
</dbReference>
<comment type="caution">
    <text evidence="2">The sequence shown here is derived from an EMBL/GenBank/DDBJ whole genome shotgun (WGS) entry which is preliminary data.</text>
</comment>